<reference evidence="2 3" key="1">
    <citation type="submission" date="2019-05" db="EMBL/GenBank/DDBJ databases">
        <title>Another draft genome of Portunus trituberculatus and its Hox gene families provides insights of decapod evolution.</title>
        <authorList>
            <person name="Jeong J.-H."/>
            <person name="Song I."/>
            <person name="Kim S."/>
            <person name="Choi T."/>
            <person name="Kim D."/>
            <person name="Ryu S."/>
            <person name="Kim W."/>
        </authorList>
    </citation>
    <scope>NUCLEOTIDE SEQUENCE [LARGE SCALE GENOMIC DNA]</scope>
    <source>
        <tissue evidence="2">Muscle</tissue>
    </source>
</reference>
<feature type="chain" id="PRO_5022980535" description="Secreted protein" evidence="1">
    <location>
        <begin position="24"/>
        <end position="154"/>
    </location>
</feature>
<dbReference type="Proteomes" id="UP000324222">
    <property type="component" value="Unassembled WGS sequence"/>
</dbReference>
<organism evidence="2 3">
    <name type="scientific">Portunus trituberculatus</name>
    <name type="common">Swimming crab</name>
    <name type="synonym">Neptunus trituberculatus</name>
    <dbReference type="NCBI Taxonomy" id="210409"/>
    <lineage>
        <taxon>Eukaryota</taxon>
        <taxon>Metazoa</taxon>
        <taxon>Ecdysozoa</taxon>
        <taxon>Arthropoda</taxon>
        <taxon>Crustacea</taxon>
        <taxon>Multicrustacea</taxon>
        <taxon>Malacostraca</taxon>
        <taxon>Eumalacostraca</taxon>
        <taxon>Eucarida</taxon>
        <taxon>Decapoda</taxon>
        <taxon>Pleocyemata</taxon>
        <taxon>Brachyura</taxon>
        <taxon>Eubrachyura</taxon>
        <taxon>Portunoidea</taxon>
        <taxon>Portunidae</taxon>
        <taxon>Portuninae</taxon>
        <taxon>Portunus</taxon>
    </lineage>
</organism>
<accession>A0A5B7CRZ1</accession>
<sequence length="154" mass="16822">MTRHSTARLTLIFCLACTSRCLGDTASSLMVALLTPQPHTFLGAMTCIIHQPSAITHSLQDLNPFSTETHCYLEICVQLDHFINIRKGLCRNVQIWNNFASHTLTPPSHHVSWLLCSGEGRGGSTAHKAQLWGLAVTSLVFSYAAASPARHLLG</sequence>
<gene>
    <name evidence="2" type="ORF">E2C01_004270</name>
</gene>
<protein>
    <recommendedName>
        <fullName evidence="4">Secreted protein</fullName>
    </recommendedName>
</protein>
<proteinExistence type="predicted"/>
<comment type="caution">
    <text evidence="2">The sequence shown here is derived from an EMBL/GenBank/DDBJ whole genome shotgun (WGS) entry which is preliminary data.</text>
</comment>
<evidence type="ECO:0008006" key="4">
    <source>
        <dbReference type="Google" id="ProtNLM"/>
    </source>
</evidence>
<name>A0A5B7CRZ1_PORTR</name>
<feature type="signal peptide" evidence="1">
    <location>
        <begin position="1"/>
        <end position="23"/>
    </location>
</feature>
<evidence type="ECO:0000313" key="2">
    <source>
        <dbReference type="EMBL" id="MPC11601.1"/>
    </source>
</evidence>
<evidence type="ECO:0000313" key="3">
    <source>
        <dbReference type="Proteomes" id="UP000324222"/>
    </source>
</evidence>
<evidence type="ECO:0000256" key="1">
    <source>
        <dbReference type="SAM" id="SignalP"/>
    </source>
</evidence>
<dbReference type="EMBL" id="VSRR010000172">
    <property type="protein sequence ID" value="MPC11601.1"/>
    <property type="molecule type" value="Genomic_DNA"/>
</dbReference>
<dbReference type="AlphaFoldDB" id="A0A5B7CRZ1"/>
<keyword evidence="1" id="KW-0732">Signal</keyword>
<keyword evidence="3" id="KW-1185">Reference proteome</keyword>